<sequence>MTFSLKSCPFSEENECKTSCKLWSKIKKDCILKLVLEKELSLDTYNTEHSIPLENKSTWNDSDLIDGSY</sequence>
<evidence type="ECO:0000313" key="2">
    <source>
        <dbReference type="Proteomes" id="UP000019681"/>
    </source>
</evidence>
<evidence type="ECO:0000313" key="1">
    <source>
        <dbReference type="EMBL" id="EYE87328.1"/>
    </source>
</evidence>
<proteinExistence type="predicted"/>
<comment type="caution">
    <text evidence="1">The sequence shown here is derived from an EMBL/GenBank/DDBJ whole genome shotgun (WGS) entry which is preliminary data.</text>
</comment>
<dbReference type="RefSeq" id="WP_035381611.1">
    <property type="nucleotide sequence ID" value="NZ_AZQP01000067.1"/>
</dbReference>
<dbReference type="AlphaFoldDB" id="A0A017RRD3"/>
<protein>
    <submittedName>
        <fullName evidence="1">Uncharacterized protein</fullName>
    </submittedName>
</protein>
<keyword evidence="2" id="KW-1185">Reference proteome</keyword>
<dbReference type="STRING" id="1403537.Q428_13890"/>
<reference evidence="1 2" key="1">
    <citation type="journal article" date="2014" name="Genome Announc.">
        <title>Draft Genome Sequence of Fervidicella metallireducens Strain AeBT, an Iron-Reducing Thermoanaerobe from the Great Artesian Basin.</title>
        <authorList>
            <person name="Patel B.K."/>
        </authorList>
    </citation>
    <scope>NUCLEOTIDE SEQUENCE [LARGE SCALE GENOMIC DNA]</scope>
    <source>
        <strain evidence="1 2">AeB</strain>
    </source>
</reference>
<organism evidence="1 2">
    <name type="scientific">Fervidicella metallireducens AeB</name>
    <dbReference type="NCBI Taxonomy" id="1403537"/>
    <lineage>
        <taxon>Bacteria</taxon>
        <taxon>Bacillati</taxon>
        <taxon>Bacillota</taxon>
        <taxon>Clostridia</taxon>
        <taxon>Eubacteriales</taxon>
        <taxon>Clostridiaceae</taxon>
        <taxon>Fervidicella</taxon>
    </lineage>
</organism>
<gene>
    <name evidence="1" type="ORF">Q428_13890</name>
</gene>
<accession>A0A017RRD3</accession>
<dbReference type="Proteomes" id="UP000019681">
    <property type="component" value="Unassembled WGS sequence"/>
</dbReference>
<name>A0A017RRD3_9CLOT</name>
<dbReference type="EMBL" id="AZQP01000067">
    <property type="protein sequence ID" value="EYE87328.1"/>
    <property type="molecule type" value="Genomic_DNA"/>
</dbReference>